<evidence type="ECO:0000313" key="5">
    <source>
        <dbReference type="EMBL" id="MBL4928614.1"/>
    </source>
</evidence>
<evidence type="ECO:0000256" key="3">
    <source>
        <dbReference type="ARBA" id="ARBA00023163"/>
    </source>
</evidence>
<dbReference type="PANTHER" id="PTHR33204:SF18">
    <property type="entry name" value="TRANSCRIPTIONAL REGULATORY PROTEIN"/>
    <property type="match status" value="1"/>
</dbReference>
<accession>A0A8J7SW75</accession>
<gene>
    <name evidence="5" type="ORF">JI744_10905</name>
</gene>
<feature type="domain" description="HTH hxlR-type" evidence="4">
    <location>
        <begin position="12"/>
        <end position="100"/>
    </location>
</feature>
<dbReference type="RefSeq" id="WP_202660677.1">
    <property type="nucleotide sequence ID" value="NZ_JAESVP010000005.1"/>
</dbReference>
<dbReference type="SUPFAM" id="SSF46785">
    <property type="entry name" value="Winged helix' DNA-binding domain"/>
    <property type="match status" value="1"/>
</dbReference>
<keyword evidence="6" id="KW-1185">Reference proteome</keyword>
<keyword evidence="1" id="KW-0805">Transcription regulation</keyword>
<sequence length="210" mass="22858">MTKTRRSYEEGCLQAHALDLIGDRWALLVVRELLLGPRRFAELRRGLPGVSANILTMRLVELEAAGLLVPGYALTDAGRALWPLVREMCHWGAAQPGHDPTRFISPASLMLSMAAMWRAPGLISVTVGFDLGERFLITVDQGRYHVARAEGGEMTFAGSTNRLAQVVYGPQTLADNLAAGGFAFVGDVVAGQRFLDGFSLHRALQPDLPF</sequence>
<keyword evidence="2" id="KW-0238">DNA-binding</keyword>
<dbReference type="Gene3D" id="1.10.10.10">
    <property type="entry name" value="Winged helix-like DNA-binding domain superfamily/Winged helix DNA-binding domain"/>
    <property type="match status" value="1"/>
</dbReference>
<dbReference type="Pfam" id="PF01638">
    <property type="entry name" value="HxlR"/>
    <property type="match status" value="1"/>
</dbReference>
<evidence type="ECO:0000256" key="1">
    <source>
        <dbReference type="ARBA" id="ARBA00023015"/>
    </source>
</evidence>
<dbReference type="InterPro" id="IPR002577">
    <property type="entry name" value="HTH_HxlR"/>
</dbReference>
<dbReference type="InterPro" id="IPR036388">
    <property type="entry name" value="WH-like_DNA-bd_sf"/>
</dbReference>
<comment type="caution">
    <text evidence="5">The sequence shown here is derived from an EMBL/GenBank/DDBJ whole genome shotgun (WGS) entry which is preliminary data.</text>
</comment>
<proteinExistence type="predicted"/>
<dbReference type="InterPro" id="IPR036390">
    <property type="entry name" value="WH_DNA-bd_sf"/>
</dbReference>
<organism evidence="5 6">
    <name type="scientific">Fuscibacter oryzae</name>
    <dbReference type="NCBI Taxonomy" id="2803939"/>
    <lineage>
        <taxon>Bacteria</taxon>
        <taxon>Pseudomonadati</taxon>
        <taxon>Pseudomonadota</taxon>
        <taxon>Alphaproteobacteria</taxon>
        <taxon>Rhodobacterales</taxon>
        <taxon>Paracoccaceae</taxon>
        <taxon>Fuscibacter</taxon>
    </lineage>
</organism>
<dbReference type="PANTHER" id="PTHR33204">
    <property type="entry name" value="TRANSCRIPTIONAL REGULATOR, MARR FAMILY"/>
    <property type="match status" value="1"/>
</dbReference>
<dbReference type="AlphaFoldDB" id="A0A8J7SW75"/>
<dbReference type="PROSITE" id="PS51118">
    <property type="entry name" value="HTH_HXLR"/>
    <property type="match status" value="1"/>
</dbReference>
<protein>
    <submittedName>
        <fullName evidence="5">Helix-turn-helix transcriptional regulator</fullName>
    </submittedName>
</protein>
<evidence type="ECO:0000259" key="4">
    <source>
        <dbReference type="PROSITE" id="PS51118"/>
    </source>
</evidence>
<evidence type="ECO:0000256" key="2">
    <source>
        <dbReference type="ARBA" id="ARBA00023125"/>
    </source>
</evidence>
<dbReference type="GO" id="GO:0003677">
    <property type="term" value="F:DNA binding"/>
    <property type="evidence" value="ECO:0007669"/>
    <property type="project" value="UniProtKB-KW"/>
</dbReference>
<keyword evidence="3" id="KW-0804">Transcription</keyword>
<evidence type="ECO:0000313" key="6">
    <source>
        <dbReference type="Proteomes" id="UP000619033"/>
    </source>
</evidence>
<dbReference type="Proteomes" id="UP000619033">
    <property type="component" value="Unassembled WGS sequence"/>
</dbReference>
<name>A0A8J7SW75_9RHOB</name>
<dbReference type="EMBL" id="JAESVP010000005">
    <property type="protein sequence ID" value="MBL4928614.1"/>
    <property type="molecule type" value="Genomic_DNA"/>
</dbReference>
<reference evidence="5" key="1">
    <citation type="submission" date="2021-01" db="EMBL/GenBank/DDBJ databases">
        <title>Genome seq and assembly of Tabrizicola sp. KVB23.</title>
        <authorList>
            <person name="Chhetri G."/>
        </authorList>
    </citation>
    <scope>NUCLEOTIDE SEQUENCE</scope>
    <source>
        <strain evidence="5">KVB23</strain>
    </source>
</reference>